<proteinExistence type="predicted"/>
<dbReference type="Proteomes" id="UP000597444">
    <property type="component" value="Unassembled WGS sequence"/>
</dbReference>
<comment type="caution">
    <text evidence="1">The sequence shown here is derived from an EMBL/GenBank/DDBJ whole genome shotgun (WGS) entry which is preliminary data.</text>
</comment>
<dbReference type="InterPro" id="IPR036457">
    <property type="entry name" value="PPM-type-like_dom_sf"/>
</dbReference>
<dbReference type="SUPFAM" id="SSF81606">
    <property type="entry name" value="PP2C-like"/>
    <property type="match status" value="1"/>
</dbReference>
<gene>
    <name evidence="1" type="ORF">KSF_066330</name>
</gene>
<keyword evidence="2" id="KW-1185">Reference proteome</keyword>
<evidence type="ECO:0008006" key="3">
    <source>
        <dbReference type="Google" id="ProtNLM"/>
    </source>
</evidence>
<evidence type="ECO:0000313" key="1">
    <source>
        <dbReference type="EMBL" id="GHO96585.1"/>
    </source>
</evidence>
<protein>
    <recommendedName>
        <fullName evidence="3">Protein phosphatase 2C domain-containing protein</fullName>
    </recommendedName>
</protein>
<organism evidence="1 2">
    <name type="scientific">Reticulibacter mediterranei</name>
    <dbReference type="NCBI Taxonomy" id="2778369"/>
    <lineage>
        <taxon>Bacteria</taxon>
        <taxon>Bacillati</taxon>
        <taxon>Chloroflexota</taxon>
        <taxon>Ktedonobacteria</taxon>
        <taxon>Ktedonobacterales</taxon>
        <taxon>Reticulibacteraceae</taxon>
        <taxon>Reticulibacter</taxon>
    </lineage>
</organism>
<name>A0A8J3ITF0_9CHLR</name>
<dbReference type="EMBL" id="BNJK01000001">
    <property type="protein sequence ID" value="GHO96585.1"/>
    <property type="molecule type" value="Genomic_DNA"/>
</dbReference>
<evidence type="ECO:0000313" key="2">
    <source>
        <dbReference type="Proteomes" id="UP000597444"/>
    </source>
</evidence>
<accession>A0A8J3ITF0</accession>
<dbReference type="Gene3D" id="3.60.40.10">
    <property type="entry name" value="PPM-type phosphatase domain"/>
    <property type="match status" value="1"/>
</dbReference>
<sequence length="303" mass="33853">MVERQQDASTHQVISSVYEIEEQALVSKTGNDETCEDAIYIGSSFVAVIDGATSKTERKWNGKTGGRIAALTLQDAFAHLSPDATAREAVDLLTSAIKRLYEEYEVLDIVQADPVQRATACFLAVSFSRKEIWSVGDCQCLLNQELVQNNKDIDTITANARSLFLAAEIAQGKTIEELREHDTGREFILPLLAHQTLFQNNPAAGQYWFPVIDGFPVPDEGIFVRQFPTDLHTIVLASDGYPYLRETLEVSEQLLQELLREDPLLFRRYRATKGMKQGNISFDDRAYVKLKGREASSGPCVSE</sequence>
<dbReference type="AlphaFoldDB" id="A0A8J3ITF0"/>
<reference evidence="1" key="1">
    <citation type="submission" date="2020-10" db="EMBL/GenBank/DDBJ databases">
        <title>Taxonomic study of unclassified bacteria belonging to the class Ktedonobacteria.</title>
        <authorList>
            <person name="Yabe S."/>
            <person name="Wang C.M."/>
            <person name="Zheng Y."/>
            <person name="Sakai Y."/>
            <person name="Cavaletti L."/>
            <person name="Monciardini P."/>
            <person name="Donadio S."/>
        </authorList>
    </citation>
    <scope>NUCLEOTIDE SEQUENCE</scope>
    <source>
        <strain evidence="1">ID150040</strain>
    </source>
</reference>
<dbReference type="RefSeq" id="WP_220207197.1">
    <property type="nucleotide sequence ID" value="NZ_BNJK01000001.1"/>
</dbReference>